<proteinExistence type="predicted"/>
<comment type="caution">
    <text evidence="1">The sequence shown here is derived from an EMBL/GenBank/DDBJ whole genome shotgun (WGS) entry which is preliminary data.</text>
</comment>
<accession>A0AAV0HKC2</accession>
<keyword evidence="2" id="KW-1185">Reference proteome</keyword>
<organism evidence="1 2">
    <name type="scientific">Linum tenue</name>
    <dbReference type="NCBI Taxonomy" id="586396"/>
    <lineage>
        <taxon>Eukaryota</taxon>
        <taxon>Viridiplantae</taxon>
        <taxon>Streptophyta</taxon>
        <taxon>Embryophyta</taxon>
        <taxon>Tracheophyta</taxon>
        <taxon>Spermatophyta</taxon>
        <taxon>Magnoliopsida</taxon>
        <taxon>eudicotyledons</taxon>
        <taxon>Gunneridae</taxon>
        <taxon>Pentapetalae</taxon>
        <taxon>rosids</taxon>
        <taxon>fabids</taxon>
        <taxon>Malpighiales</taxon>
        <taxon>Linaceae</taxon>
        <taxon>Linum</taxon>
    </lineage>
</organism>
<name>A0AAV0HKC2_9ROSI</name>
<evidence type="ECO:0000313" key="2">
    <source>
        <dbReference type="Proteomes" id="UP001154282"/>
    </source>
</evidence>
<gene>
    <name evidence="1" type="ORF">LITE_LOCUS4588</name>
</gene>
<reference evidence="1" key="1">
    <citation type="submission" date="2022-08" db="EMBL/GenBank/DDBJ databases">
        <authorList>
            <person name="Gutierrez-Valencia J."/>
        </authorList>
    </citation>
    <scope>NUCLEOTIDE SEQUENCE</scope>
</reference>
<sequence>MSTFLFSVRASCHSLRMHLVLPRGFLPVFQVGMRLDRG</sequence>
<dbReference type="AlphaFoldDB" id="A0AAV0HKC2"/>
<protein>
    <submittedName>
        <fullName evidence="1">Uncharacterized protein</fullName>
    </submittedName>
</protein>
<dbReference type="EMBL" id="CAMGYJ010000002">
    <property type="protein sequence ID" value="CAI0384939.1"/>
    <property type="molecule type" value="Genomic_DNA"/>
</dbReference>
<dbReference type="Proteomes" id="UP001154282">
    <property type="component" value="Unassembled WGS sequence"/>
</dbReference>
<evidence type="ECO:0000313" key="1">
    <source>
        <dbReference type="EMBL" id="CAI0384939.1"/>
    </source>
</evidence>